<dbReference type="OrthoDB" id="9762005at2"/>
<evidence type="ECO:0000256" key="2">
    <source>
        <dbReference type="ARBA" id="ARBA00022475"/>
    </source>
</evidence>
<dbReference type="GO" id="GO:0006935">
    <property type="term" value="P:chemotaxis"/>
    <property type="evidence" value="ECO:0007669"/>
    <property type="project" value="UniProtKB-KW"/>
</dbReference>
<reference evidence="14 15" key="1">
    <citation type="submission" date="2015-09" db="EMBL/GenBank/DDBJ databases">
        <authorList>
            <consortium name="Pathogen Informatics"/>
        </authorList>
    </citation>
    <scope>NUCLEOTIDE SEQUENCE [LARGE SCALE GENOMIC DNA]</scope>
    <source>
        <strain evidence="14 15">2789STDY5834960</strain>
    </source>
</reference>
<evidence type="ECO:0000256" key="6">
    <source>
        <dbReference type="ARBA" id="ARBA00023136"/>
    </source>
</evidence>
<feature type="domain" description="Methyl-accepting transducer" evidence="12">
    <location>
        <begin position="418"/>
        <end position="675"/>
    </location>
</feature>
<dbReference type="InterPro" id="IPR029151">
    <property type="entry name" value="Sensor-like_sf"/>
</dbReference>
<dbReference type="InterPro" id="IPR003660">
    <property type="entry name" value="HAMP_dom"/>
</dbReference>
<evidence type="ECO:0000256" key="4">
    <source>
        <dbReference type="ARBA" id="ARBA00022692"/>
    </source>
</evidence>
<keyword evidence="10" id="KW-0175">Coiled coil</keyword>
<dbReference type="Pfam" id="PF00015">
    <property type="entry name" value="MCPsignal"/>
    <property type="match status" value="1"/>
</dbReference>
<accession>A0A173VBG3</accession>
<evidence type="ECO:0000313" key="14">
    <source>
        <dbReference type="EMBL" id="CUN24702.1"/>
    </source>
</evidence>
<dbReference type="Gene3D" id="1.10.287.950">
    <property type="entry name" value="Methyl-accepting chemotaxis protein"/>
    <property type="match status" value="1"/>
</dbReference>
<evidence type="ECO:0000256" key="1">
    <source>
        <dbReference type="ARBA" id="ARBA00004651"/>
    </source>
</evidence>
<dbReference type="Gene3D" id="1.10.8.500">
    <property type="entry name" value="HAMP domain in histidine kinase"/>
    <property type="match status" value="1"/>
</dbReference>
<comment type="similarity">
    <text evidence="8">Belongs to the methyl-accepting chemotaxis (MCP) protein family.</text>
</comment>
<dbReference type="SMART" id="SM00304">
    <property type="entry name" value="HAMP"/>
    <property type="match status" value="1"/>
</dbReference>
<feature type="domain" description="HAMP" evidence="13">
    <location>
        <begin position="347"/>
        <end position="399"/>
    </location>
</feature>
<dbReference type="PaxDb" id="166486-ERS852572_02835"/>
<evidence type="ECO:0000313" key="15">
    <source>
        <dbReference type="Proteomes" id="UP000095350"/>
    </source>
</evidence>
<proteinExistence type="inferred from homology"/>
<dbReference type="InterPro" id="IPR004089">
    <property type="entry name" value="MCPsignal_dom"/>
</dbReference>
<keyword evidence="5 11" id="KW-1133">Transmembrane helix</keyword>
<dbReference type="SUPFAM" id="SSF103190">
    <property type="entry name" value="Sensory domain-like"/>
    <property type="match status" value="1"/>
</dbReference>
<dbReference type="STRING" id="166486.ERS852572_02835"/>
<evidence type="ECO:0000259" key="13">
    <source>
        <dbReference type="PROSITE" id="PS50885"/>
    </source>
</evidence>
<dbReference type="PANTHER" id="PTHR32089">
    <property type="entry name" value="METHYL-ACCEPTING CHEMOTAXIS PROTEIN MCPB"/>
    <property type="match status" value="1"/>
</dbReference>
<dbReference type="Pfam" id="PF02743">
    <property type="entry name" value="dCache_1"/>
    <property type="match status" value="1"/>
</dbReference>
<sequence length="705" mass="77177">MKKKTSLSAKLIAAFMAAILGSVLICALLTHSKVESVLNSNMQLTSEQTLNSAMTSLQTYEKTISIPVDLLTRKDSIKQLLLEPENYDKYIDNVNDELVAACKVVNGSVRAYYALNDGRTITGWVQYEADGSKTAMNTVENKDLSGKEWYTACQGRKAKVNSIFSYITAPYADEETGEQIITVCQEVKYKDVVQGVVAMDIDASALADYVENIRLLNTGFVMLVDEQGNIVVDSESNTFADGTVADLEFFAPLTEELDKLEEQKAQLEENEDPAADDIVLQASYTMRAEGRDCAITAMTDRITGWRLLGCISDQENQKNLININIGTLMAGVIGLIFGCVIAVLTALSFNREIKKLQNATHRVAGGDFSEKIKVTRSDEFGVLETNFNGMMDDVSGLIHAVEDKSNHILEVAGGISEVAGNTKTTIEQVTQAIDSVAQGAVKQAESTQEANTEVEHLKNSLDETKEYVSGMNGMTEKANEVSTEGIESVKDLIEKSGKTAEKSKVSLEVMNEMVESIDKIFYISDTIADITSQTNLLSLNASIEAARAGEMGKGFAVVADEIRKLADESKESTDEIKKIITEITEKSKLVESTMQENEVLQTEQQEAINRTEEIFGEIMKQIEMLGSGMERINALNDTMSANKDLVVDKMGTIASVSEQSAAATEEVNASTEQVNVTMEEISEHTETLQAIAKDLMETINRFKLA</sequence>
<feature type="transmembrane region" description="Helical" evidence="11">
    <location>
        <begin position="325"/>
        <end position="347"/>
    </location>
</feature>
<dbReference type="PROSITE" id="PS50885">
    <property type="entry name" value="HAMP"/>
    <property type="match status" value="1"/>
</dbReference>
<keyword evidence="3" id="KW-0145">Chemotaxis</keyword>
<organism evidence="14 15">
    <name type="scientific">Roseburia intestinalis</name>
    <dbReference type="NCBI Taxonomy" id="166486"/>
    <lineage>
        <taxon>Bacteria</taxon>
        <taxon>Bacillati</taxon>
        <taxon>Bacillota</taxon>
        <taxon>Clostridia</taxon>
        <taxon>Lachnospirales</taxon>
        <taxon>Lachnospiraceae</taxon>
        <taxon>Roseburia</taxon>
    </lineage>
</organism>
<keyword evidence="7 9" id="KW-0807">Transducer</keyword>
<keyword evidence="2" id="KW-1003">Cell membrane</keyword>
<dbReference type="Pfam" id="PF00672">
    <property type="entry name" value="HAMP"/>
    <property type="match status" value="1"/>
</dbReference>
<evidence type="ECO:0000256" key="8">
    <source>
        <dbReference type="ARBA" id="ARBA00029447"/>
    </source>
</evidence>
<dbReference type="EMBL" id="CYXZ01000023">
    <property type="protein sequence ID" value="CUN24702.1"/>
    <property type="molecule type" value="Genomic_DNA"/>
</dbReference>
<evidence type="ECO:0000256" key="3">
    <source>
        <dbReference type="ARBA" id="ARBA00022500"/>
    </source>
</evidence>
<dbReference type="InterPro" id="IPR033479">
    <property type="entry name" value="dCache_1"/>
</dbReference>
<evidence type="ECO:0000256" key="5">
    <source>
        <dbReference type="ARBA" id="ARBA00022989"/>
    </source>
</evidence>
<dbReference type="AlphaFoldDB" id="A0A173VBG3"/>
<dbReference type="RefSeq" id="WP_055195263.1">
    <property type="nucleotide sequence ID" value="NZ_CABIYH010000023.1"/>
</dbReference>
<evidence type="ECO:0000256" key="9">
    <source>
        <dbReference type="PROSITE-ProRule" id="PRU00284"/>
    </source>
</evidence>
<dbReference type="PANTHER" id="PTHR32089:SF114">
    <property type="entry name" value="METHYL-ACCEPTING CHEMOTAXIS PROTEIN MCPB"/>
    <property type="match status" value="1"/>
</dbReference>
<name>A0A173VBG3_9FIRM</name>
<feature type="coiled-coil region" evidence="10">
    <location>
        <begin position="250"/>
        <end position="277"/>
    </location>
</feature>
<dbReference type="GO" id="GO:0005886">
    <property type="term" value="C:plasma membrane"/>
    <property type="evidence" value="ECO:0007669"/>
    <property type="project" value="UniProtKB-SubCell"/>
</dbReference>
<dbReference type="PROSITE" id="PS50111">
    <property type="entry name" value="CHEMOTAXIS_TRANSDUC_2"/>
    <property type="match status" value="1"/>
</dbReference>
<keyword evidence="6 11" id="KW-0472">Membrane</keyword>
<comment type="subcellular location">
    <subcellularLocation>
        <location evidence="1">Cell membrane</location>
        <topology evidence="1">Multi-pass membrane protein</topology>
    </subcellularLocation>
</comment>
<gene>
    <name evidence="14" type="primary">mcpC_3</name>
    <name evidence="14" type="ORF">ERS852572_02835</name>
</gene>
<evidence type="ECO:0000259" key="12">
    <source>
        <dbReference type="PROSITE" id="PS50111"/>
    </source>
</evidence>
<dbReference type="GO" id="GO:0007165">
    <property type="term" value="P:signal transduction"/>
    <property type="evidence" value="ECO:0007669"/>
    <property type="project" value="UniProtKB-KW"/>
</dbReference>
<feature type="coiled-coil region" evidence="10">
    <location>
        <begin position="562"/>
        <end position="610"/>
    </location>
</feature>
<keyword evidence="4 11" id="KW-0812">Transmembrane</keyword>
<dbReference type="SMART" id="SM00283">
    <property type="entry name" value="MA"/>
    <property type="match status" value="1"/>
</dbReference>
<evidence type="ECO:0000256" key="11">
    <source>
        <dbReference type="SAM" id="Phobius"/>
    </source>
</evidence>
<dbReference type="Gene3D" id="3.30.450.20">
    <property type="entry name" value="PAS domain"/>
    <property type="match status" value="1"/>
</dbReference>
<protein>
    <submittedName>
        <fullName evidence="14">Methyl-accepting chemotaxis protein mcpC</fullName>
    </submittedName>
</protein>
<dbReference type="CDD" id="cd06225">
    <property type="entry name" value="HAMP"/>
    <property type="match status" value="1"/>
</dbReference>
<dbReference type="Proteomes" id="UP000095350">
    <property type="component" value="Unassembled WGS sequence"/>
</dbReference>
<evidence type="ECO:0000256" key="10">
    <source>
        <dbReference type="SAM" id="Coils"/>
    </source>
</evidence>
<dbReference type="SUPFAM" id="SSF58104">
    <property type="entry name" value="Methyl-accepting chemotaxis protein (MCP) signaling domain"/>
    <property type="match status" value="1"/>
</dbReference>
<evidence type="ECO:0000256" key="7">
    <source>
        <dbReference type="ARBA" id="ARBA00023224"/>
    </source>
</evidence>